<dbReference type="InterPro" id="IPR011006">
    <property type="entry name" value="CheY-like_superfamily"/>
</dbReference>
<dbReference type="Gene3D" id="3.40.50.2300">
    <property type="match status" value="1"/>
</dbReference>
<gene>
    <name evidence="3" type="ORF">BTO13_06385</name>
</gene>
<dbReference type="PROSITE" id="PS50110">
    <property type="entry name" value="RESPONSE_REGULATORY"/>
    <property type="match status" value="1"/>
</dbReference>
<keyword evidence="1" id="KW-0597">Phosphoprotein</keyword>
<dbReference type="SUPFAM" id="SSF52172">
    <property type="entry name" value="CheY-like"/>
    <property type="match status" value="1"/>
</dbReference>
<keyword evidence="4" id="KW-1185">Reference proteome</keyword>
<name>A0A2S7WB86_9FLAO</name>
<proteinExistence type="predicted"/>
<comment type="caution">
    <text evidence="3">The sequence shown here is derived from an EMBL/GenBank/DDBJ whole genome shotgun (WGS) entry which is preliminary data.</text>
</comment>
<evidence type="ECO:0000313" key="4">
    <source>
        <dbReference type="Proteomes" id="UP000237608"/>
    </source>
</evidence>
<dbReference type="GO" id="GO:0000160">
    <property type="term" value="P:phosphorelay signal transduction system"/>
    <property type="evidence" value="ECO:0007669"/>
    <property type="project" value="InterPro"/>
</dbReference>
<evidence type="ECO:0000313" key="3">
    <source>
        <dbReference type="EMBL" id="PQJ74895.1"/>
    </source>
</evidence>
<dbReference type="Pfam" id="PF00072">
    <property type="entry name" value="Response_reg"/>
    <property type="match status" value="1"/>
</dbReference>
<dbReference type="InterPro" id="IPR001789">
    <property type="entry name" value="Sig_transdc_resp-reg_receiver"/>
</dbReference>
<accession>A0A2S7WB86</accession>
<dbReference type="RefSeq" id="WP_105046039.1">
    <property type="nucleotide sequence ID" value="NZ_CP150662.1"/>
</dbReference>
<dbReference type="OrthoDB" id="673128at2"/>
<reference evidence="3 4" key="1">
    <citation type="submission" date="2016-12" db="EMBL/GenBank/DDBJ databases">
        <title>Trade-off between light-utilization and light-protection in marine flavobacteria.</title>
        <authorList>
            <person name="Kumagai Y."/>
            <person name="Yoshizawa S."/>
            <person name="Kogure K."/>
            <person name="Iwasaki W."/>
        </authorList>
    </citation>
    <scope>NUCLEOTIDE SEQUENCE [LARGE SCALE GENOMIC DNA]</scope>
    <source>
        <strain evidence="3 4">KCTC 22729</strain>
    </source>
</reference>
<dbReference type="AlphaFoldDB" id="A0A2S7WB86"/>
<feature type="domain" description="Response regulatory" evidence="2">
    <location>
        <begin position="7"/>
        <end position="129"/>
    </location>
</feature>
<dbReference type="PANTHER" id="PTHR44520:SF2">
    <property type="entry name" value="RESPONSE REGULATOR RCP1"/>
    <property type="match status" value="1"/>
</dbReference>
<dbReference type="Proteomes" id="UP000237608">
    <property type="component" value="Unassembled WGS sequence"/>
</dbReference>
<evidence type="ECO:0000256" key="1">
    <source>
        <dbReference type="PROSITE-ProRule" id="PRU00169"/>
    </source>
</evidence>
<feature type="modified residue" description="4-aspartylphosphate" evidence="1">
    <location>
        <position position="64"/>
    </location>
</feature>
<organism evidence="3 4">
    <name type="scientific">Polaribacter gangjinensis</name>
    <dbReference type="NCBI Taxonomy" id="574710"/>
    <lineage>
        <taxon>Bacteria</taxon>
        <taxon>Pseudomonadati</taxon>
        <taxon>Bacteroidota</taxon>
        <taxon>Flavobacteriia</taxon>
        <taxon>Flavobacteriales</taxon>
        <taxon>Flavobacteriaceae</taxon>
    </lineage>
</organism>
<dbReference type="SMART" id="SM00448">
    <property type="entry name" value="REC"/>
    <property type="match status" value="1"/>
</dbReference>
<dbReference type="EMBL" id="MSCL01000001">
    <property type="protein sequence ID" value="PQJ74895.1"/>
    <property type="molecule type" value="Genomic_DNA"/>
</dbReference>
<dbReference type="InterPro" id="IPR052893">
    <property type="entry name" value="TCS_response_regulator"/>
</dbReference>
<protein>
    <recommendedName>
        <fullName evidence="2">Response regulatory domain-containing protein</fullName>
    </recommendedName>
</protein>
<sequence>MSFKYKTIMIVDDDAIDNYLVNVLIKTNNIAETILEFDNGEKAIEYLHNNKNNHDNLPEIILLDIYMPRMNGIEFIDKLDELDIKCGKKCKICVVSSSINDNDILRTKLNANVFKYTTKPITPEFLLSL</sequence>
<dbReference type="PANTHER" id="PTHR44520">
    <property type="entry name" value="RESPONSE REGULATOR RCP1-RELATED"/>
    <property type="match status" value="1"/>
</dbReference>
<evidence type="ECO:0000259" key="2">
    <source>
        <dbReference type="PROSITE" id="PS50110"/>
    </source>
</evidence>